<keyword evidence="4" id="KW-0813">Transport</keyword>
<dbReference type="Pfam" id="PF07690">
    <property type="entry name" value="MFS_1"/>
    <property type="match status" value="2"/>
</dbReference>
<dbReference type="InterPro" id="IPR001958">
    <property type="entry name" value="Tet-R_TetA/multi-R_MdtG-like"/>
</dbReference>
<accession>A0A558C3V9</accession>
<dbReference type="Gene3D" id="1.20.1250.20">
    <property type="entry name" value="MFS general substrate transporter like domains"/>
    <property type="match status" value="1"/>
</dbReference>
<name>A0A558C3V9_9BACT</name>
<proteinExistence type="inferred from homology"/>
<comment type="function">
    <text evidence="1">Resistance to tetracycline by an active tetracycline efflux. This is an energy-dependent process that decreases the accumulation of the antibiotic in whole cells. This protein functions as a metal-tetracycline/H(+) antiporter.</text>
</comment>
<evidence type="ECO:0000256" key="1">
    <source>
        <dbReference type="ARBA" id="ARBA00003279"/>
    </source>
</evidence>
<feature type="transmembrane region" description="Helical" evidence="8">
    <location>
        <begin position="381"/>
        <end position="398"/>
    </location>
</feature>
<evidence type="ECO:0000313" key="10">
    <source>
        <dbReference type="EMBL" id="TVT43444.1"/>
    </source>
</evidence>
<evidence type="ECO:0000256" key="3">
    <source>
        <dbReference type="ARBA" id="ARBA00007520"/>
    </source>
</evidence>
<comment type="caution">
    <text evidence="10">The sequence shown here is derived from an EMBL/GenBank/DDBJ whole genome shotgun (WGS) entry which is preliminary data.</text>
</comment>
<feature type="transmembrane region" description="Helical" evidence="8">
    <location>
        <begin position="72"/>
        <end position="97"/>
    </location>
</feature>
<dbReference type="Proteomes" id="UP000317624">
    <property type="component" value="Unassembled WGS sequence"/>
</dbReference>
<protein>
    <submittedName>
        <fullName evidence="10">MFS transporter</fullName>
    </submittedName>
</protein>
<organism evidence="10 11">
    <name type="scientific">Hymenobacter setariae</name>
    <dbReference type="NCBI Taxonomy" id="2594794"/>
    <lineage>
        <taxon>Bacteria</taxon>
        <taxon>Pseudomonadati</taxon>
        <taxon>Bacteroidota</taxon>
        <taxon>Cytophagia</taxon>
        <taxon>Cytophagales</taxon>
        <taxon>Hymenobacteraceae</taxon>
        <taxon>Hymenobacter</taxon>
    </lineage>
</organism>
<feature type="transmembrane region" description="Helical" evidence="8">
    <location>
        <begin position="290"/>
        <end position="309"/>
    </location>
</feature>
<dbReference type="PANTHER" id="PTHR23504">
    <property type="entry name" value="MAJOR FACILITATOR SUPERFAMILY DOMAIN-CONTAINING PROTEIN 10"/>
    <property type="match status" value="1"/>
</dbReference>
<evidence type="ECO:0000313" key="11">
    <source>
        <dbReference type="Proteomes" id="UP000317624"/>
    </source>
</evidence>
<feature type="transmembrane region" description="Helical" evidence="8">
    <location>
        <begin position="260"/>
        <end position="278"/>
    </location>
</feature>
<dbReference type="InterPro" id="IPR011701">
    <property type="entry name" value="MFS"/>
</dbReference>
<dbReference type="AlphaFoldDB" id="A0A558C3V9"/>
<dbReference type="PROSITE" id="PS50850">
    <property type="entry name" value="MFS"/>
    <property type="match status" value="1"/>
</dbReference>
<evidence type="ECO:0000256" key="6">
    <source>
        <dbReference type="ARBA" id="ARBA00022989"/>
    </source>
</evidence>
<feature type="transmembrane region" description="Helical" evidence="8">
    <location>
        <begin position="223"/>
        <end position="240"/>
    </location>
</feature>
<feature type="transmembrane region" description="Helical" evidence="8">
    <location>
        <begin position="163"/>
        <end position="182"/>
    </location>
</feature>
<dbReference type="PRINTS" id="PR01035">
    <property type="entry name" value="TCRTETA"/>
</dbReference>
<keyword evidence="5 8" id="KW-0812">Transmembrane</keyword>
<dbReference type="SUPFAM" id="SSF103473">
    <property type="entry name" value="MFS general substrate transporter"/>
    <property type="match status" value="1"/>
</dbReference>
<keyword evidence="7 8" id="KW-0472">Membrane</keyword>
<dbReference type="OrthoDB" id="9814303at2"/>
<dbReference type="GO" id="GO:0016020">
    <property type="term" value="C:membrane"/>
    <property type="evidence" value="ECO:0007669"/>
    <property type="project" value="UniProtKB-SubCell"/>
</dbReference>
<evidence type="ECO:0000256" key="4">
    <source>
        <dbReference type="ARBA" id="ARBA00022448"/>
    </source>
</evidence>
<comment type="subcellular location">
    <subcellularLocation>
        <location evidence="2">Membrane</location>
        <topology evidence="2">Multi-pass membrane protein</topology>
    </subcellularLocation>
</comment>
<dbReference type="InterPro" id="IPR020846">
    <property type="entry name" value="MFS_dom"/>
</dbReference>
<dbReference type="InterPro" id="IPR005829">
    <property type="entry name" value="Sugar_transporter_CS"/>
</dbReference>
<evidence type="ECO:0000259" key="9">
    <source>
        <dbReference type="PROSITE" id="PS50850"/>
    </source>
</evidence>
<gene>
    <name evidence="10" type="ORF">FNT36_04990</name>
</gene>
<sequence length="413" mass="44770">MFANSRLLLIYTIVLLDVILGSALGPVMPQFVQGLSQPQLWLTLGTALFLGIQLVAAPLLGVLSDQVGRRPVVLVSAVGTLVANLFLLPVRTILFFVNRLSDGFTNGLYSLMRSAVADVSKPEEVVKTTGLVSTFQSLGGVLGPLVASVVLWLGPPKDQQTRWVVVAVLGLSVLNLALSFFFKETAKETKQFDASQLRQELVRSLNVRQLWQRLKEFDQDRPGLAPITLLTLLLTLNQGYLNYFIPYVGLGKLKLDATQISYFFAFFGGLCAISNFLYFKYLVDRLNKRWVLIGAAWIGVALHILYANVQSSLTLLYVAAAADALSASLIAGLLNGLLAQLSDEENRGELFGLTQALSGLASLVTTLAYGGLSLLALNAPFYWFAACMAVLAVLAMRLKIPTEKPDEAPASAA</sequence>
<dbReference type="GO" id="GO:0022857">
    <property type="term" value="F:transmembrane transporter activity"/>
    <property type="evidence" value="ECO:0007669"/>
    <property type="project" value="InterPro"/>
</dbReference>
<dbReference type="EMBL" id="VMRJ01000001">
    <property type="protein sequence ID" value="TVT43444.1"/>
    <property type="molecule type" value="Genomic_DNA"/>
</dbReference>
<evidence type="ECO:0000256" key="5">
    <source>
        <dbReference type="ARBA" id="ARBA00022692"/>
    </source>
</evidence>
<feature type="transmembrane region" description="Helical" evidence="8">
    <location>
        <begin position="7"/>
        <end position="28"/>
    </location>
</feature>
<dbReference type="PROSITE" id="PS00216">
    <property type="entry name" value="SUGAR_TRANSPORT_1"/>
    <property type="match status" value="1"/>
</dbReference>
<evidence type="ECO:0000256" key="8">
    <source>
        <dbReference type="SAM" id="Phobius"/>
    </source>
</evidence>
<feature type="transmembrane region" description="Helical" evidence="8">
    <location>
        <begin position="40"/>
        <end position="60"/>
    </location>
</feature>
<dbReference type="PANTHER" id="PTHR23504:SF15">
    <property type="entry name" value="MAJOR FACILITATOR SUPERFAMILY (MFS) PROFILE DOMAIN-CONTAINING PROTEIN"/>
    <property type="match status" value="1"/>
</dbReference>
<evidence type="ECO:0000256" key="7">
    <source>
        <dbReference type="ARBA" id="ARBA00023136"/>
    </source>
</evidence>
<feature type="domain" description="Major facilitator superfamily (MFS) profile" evidence="9">
    <location>
        <begin position="1"/>
        <end position="404"/>
    </location>
</feature>
<feature type="transmembrane region" description="Helical" evidence="8">
    <location>
        <begin position="315"/>
        <end position="338"/>
    </location>
</feature>
<feature type="transmembrane region" description="Helical" evidence="8">
    <location>
        <begin position="350"/>
        <end position="369"/>
    </location>
</feature>
<dbReference type="RefSeq" id="WP_144844944.1">
    <property type="nucleotide sequence ID" value="NZ_VMRJ01000001.1"/>
</dbReference>
<keyword evidence="6 8" id="KW-1133">Transmembrane helix</keyword>
<comment type="similarity">
    <text evidence="3">Belongs to the major facilitator superfamily. TCR/Tet family.</text>
</comment>
<keyword evidence="11" id="KW-1185">Reference proteome</keyword>
<reference evidence="10 11" key="1">
    <citation type="submission" date="2019-07" db="EMBL/GenBank/DDBJ databases">
        <title>Hymenobacter sp. straun FUR1 Genome sequencing and assembly.</title>
        <authorList>
            <person name="Chhetri G."/>
        </authorList>
    </citation>
    <scope>NUCLEOTIDE SEQUENCE [LARGE SCALE GENOMIC DNA]</scope>
    <source>
        <strain evidence="10 11">Fur1</strain>
    </source>
</reference>
<dbReference type="InterPro" id="IPR036259">
    <property type="entry name" value="MFS_trans_sf"/>
</dbReference>
<evidence type="ECO:0000256" key="2">
    <source>
        <dbReference type="ARBA" id="ARBA00004141"/>
    </source>
</evidence>